<comment type="subcellular location">
    <subcellularLocation>
        <location evidence="1">Nucleus</location>
    </subcellularLocation>
</comment>
<accession>W9XQC8</accession>
<evidence type="ECO:0000256" key="3">
    <source>
        <dbReference type="ARBA" id="ARBA00023015"/>
    </source>
</evidence>
<dbReference type="RefSeq" id="XP_007734521.1">
    <property type="nucleotide sequence ID" value="XM_007736331.1"/>
</dbReference>
<evidence type="ECO:0000256" key="5">
    <source>
        <dbReference type="ARBA" id="ARBA00023242"/>
    </source>
</evidence>
<dbReference type="Pfam" id="PF11571">
    <property type="entry name" value="Med27"/>
    <property type="match status" value="1"/>
</dbReference>
<comment type="caution">
    <text evidence="6">The sequence shown here is derived from an EMBL/GenBank/DDBJ whole genome shotgun (WGS) entry which is preliminary data.</text>
</comment>
<evidence type="ECO:0000256" key="1">
    <source>
        <dbReference type="ARBA" id="ARBA00004123"/>
    </source>
</evidence>
<proteinExistence type="inferred from homology"/>
<comment type="similarity">
    <text evidence="2">Belongs to the Mediator complex subunit 27 family.</text>
</comment>
<dbReference type="GO" id="GO:0016592">
    <property type="term" value="C:mediator complex"/>
    <property type="evidence" value="ECO:0007669"/>
    <property type="project" value="InterPro"/>
</dbReference>
<dbReference type="Proteomes" id="UP000019478">
    <property type="component" value="Unassembled WGS sequence"/>
</dbReference>
<dbReference type="STRING" id="1182542.W9XQC8"/>
<dbReference type="AlphaFoldDB" id="W9XQC8"/>
<dbReference type="InterPro" id="IPR021627">
    <property type="entry name" value="Mediator_Med27"/>
</dbReference>
<dbReference type="OrthoDB" id="10254221at2759"/>
<organism evidence="6 7">
    <name type="scientific">Capronia epimyces CBS 606.96</name>
    <dbReference type="NCBI Taxonomy" id="1182542"/>
    <lineage>
        <taxon>Eukaryota</taxon>
        <taxon>Fungi</taxon>
        <taxon>Dikarya</taxon>
        <taxon>Ascomycota</taxon>
        <taxon>Pezizomycotina</taxon>
        <taxon>Eurotiomycetes</taxon>
        <taxon>Chaetothyriomycetidae</taxon>
        <taxon>Chaetothyriales</taxon>
        <taxon>Herpotrichiellaceae</taxon>
        <taxon>Capronia</taxon>
    </lineage>
</organism>
<keyword evidence="3" id="KW-0805">Transcription regulation</keyword>
<dbReference type="EMBL" id="AMGY01000005">
    <property type="protein sequence ID" value="EXJ82398.1"/>
    <property type="molecule type" value="Genomic_DNA"/>
</dbReference>
<reference evidence="6 7" key="1">
    <citation type="submission" date="2013-03" db="EMBL/GenBank/DDBJ databases">
        <title>The Genome Sequence of Capronia epimyces CBS 606.96.</title>
        <authorList>
            <consortium name="The Broad Institute Genomics Platform"/>
            <person name="Cuomo C."/>
            <person name="de Hoog S."/>
            <person name="Gorbushina A."/>
            <person name="Walker B."/>
            <person name="Young S.K."/>
            <person name="Zeng Q."/>
            <person name="Gargeya S."/>
            <person name="Fitzgerald M."/>
            <person name="Haas B."/>
            <person name="Abouelleil A."/>
            <person name="Allen A.W."/>
            <person name="Alvarado L."/>
            <person name="Arachchi H.M."/>
            <person name="Berlin A.M."/>
            <person name="Chapman S.B."/>
            <person name="Gainer-Dewar J."/>
            <person name="Goldberg J."/>
            <person name="Griggs A."/>
            <person name="Gujja S."/>
            <person name="Hansen M."/>
            <person name="Howarth C."/>
            <person name="Imamovic A."/>
            <person name="Ireland A."/>
            <person name="Larimer J."/>
            <person name="McCowan C."/>
            <person name="Murphy C."/>
            <person name="Pearson M."/>
            <person name="Poon T.W."/>
            <person name="Priest M."/>
            <person name="Roberts A."/>
            <person name="Saif S."/>
            <person name="Shea T."/>
            <person name="Sisk P."/>
            <person name="Sykes S."/>
            <person name="Wortman J."/>
            <person name="Nusbaum C."/>
            <person name="Birren B."/>
        </authorList>
    </citation>
    <scope>NUCLEOTIDE SEQUENCE [LARGE SCALE GENOMIC DNA]</scope>
    <source>
        <strain evidence="6 7">CBS 606.96</strain>
    </source>
</reference>
<dbReference type="HOGENOM" id="CLU_068081_0_0_1"/>
<keyword evidence="7" id="KW-1185">Reference proteome</keyword>
<name>W9XQC8_9EURO</name>
<evidence type="ECO:0000256" key="4">
    <source>
        <dbReference type="ARBA" id="ARBA00023163"/>
    </source>
</evidence>
<evidence type="ECO:0000313" key="6">
    <source>
        <dbReference type="EMBL" id="EXJ82398.1"/>
    </source>
</evidence>
<dbReference type="eggNOG" id="ENOG502SEH4">
    <property type="taxonomic scope" value="Eukaryota"/>
</dbReference>
<dbReference type="GeneID" id="19170321"/>
<keyword evidence="5" id="KW-0539">Nucleus</keyword>
<evidence type="ECO:0000256" key="2">
    <source>
        <dbReference type="ARBA" id="ARBA00008048"/>
    </source>
</evidence>
<sequence length="281" mass="31135">MAAPAPSSAGIVHPDDRQIVEKLAKLQDMYQQIGALRTLLPEKLINPTRFALDNPDGYDPEKLAAFLQGAAQAGSRDIGKFKRDWHSENVRGLWHTVNTNELPQGADAWTVDYELLARETGAKDDRKAAINAADDQFQLPTQADTAKIVNDFRARYPALKIKVSNEVDILPIDLNVAHLDFCVDRDQTSGNAQYTVKGRPTNQPSLLRDEIVKTIHASDGATGLADILDILAAYRDIKTRPCDKCSKLFSNTKLQLPLIRRLKTGVGEKEPQFVALHRDCA</sequence>
<keyword evidence="4" id="KW-0804">Transcription</keyword>
<gene>
    <name evidence="6" type="ORF">A1O3_06211</name>
</gene>
<protein>
    <submittedName>
        <fullName evidence="6">Uncharacterized protein</fullName>
    </submittedName>
</protein>
<evidence type="ECO:0000313" key="7">
    <source>
        <dbReference type="Proteomes" id="UP000019478"/>
    </source>
</evidence>